<dbReference type="PROSITE" id="PS00973">
    <property type="entry name" value="USP_2"/>
    <property type="match status" value="1"/>
</dbReference>
<dbReference type="InterPro" id="IPR050185">
    <property type="entry name" value="Ub_carboxyl-term_hydrolase"/>
</dbReference>
<evidence type="ECO:0000256" key="4">
    <source>
        <dbReference type="ARBA" id="ARBA00022670"/>
    </source>
</evidence>
<dbReference type="InterPro" id="IPR006615">
    <property type="entry name" value="Pept_C19_DUSP"/>
</dbReference>
<evidence type="ECO:0000256" key="1">
    <source>
        <dbReference type="ARBA" id="ARBA00000707"/>
    </source>
</evidence>
<feature type="compositionally biased region" description="Polar residues" evidence="8">
    <location>
        <begin position="248"/>
        <end position="265"/>
    </location>
</feature>
<gene>
    <name evidence="11" type="ORF">BGT96224V2_LOCUS5971</name>
</gene>
<dbReference type="GO" id="GO:0016579">
    <property type="term" value="P:protein deubiquitination"/>
    <property type="evidence" value="ECO:0007669"/>
    <property type="project" value="InterPro"/>
</dbReference>
<dbReference type="EMBL" id="UIGY01000204">
    <property type="protein sequence ID" value="SUZ12803.1"/>
    <property type="molecule type" value="Genomic_DNA"/>
</dbReference>
<feature type="compositionally biased region" description="Basic and acidic residues" evidence="8">
    <location>
        <begin position="1273"/>
        <end position="1282"/>
    </location>
</feature>
<dbReference type="CDD" id="cd02674">
    <property type="entry name" value="Peptidase_C19R"/>
    <property type="match status" value="1"/>
</dbReference>
<sequence length="1766" mass="197809">MNQFYSSRSSLSSLLISGLQKKVVTSVKITTSLLLGISRHLRKDKYVGLCDNLYLDLTRRQSSSCSAYLNNPISTSSCSQQLTIKTSQTKKRKLSPQIAYNQDPKIDPDIPLSSVEDLDSQTLDYAHRLEIPAEFETNLLQITAPSESPNSSLGPLSFFGSSPSSANPSFILETDISGDSSSLGSQKSISSSKHRDRGSHKTSQLLLKRRMMEGAAEDSQRSSSPLKRRASDLEGDAAQSHKDDLDMTSISSLNSKSGGVSTRSAQAGKDFSLDVLQEECENGNRNVNTEAIKQTKYSHAATTDIPDIDTQIKTVTSIIEAEEQRKLQEGDKVYLVSNRWLQRVKNNGTEEKISSKRIEDFEIGPIDNSDITLQNIKDLSGADFVQLRPGLNQSHFTPFPQTAWDLILEWYGIMPGTLPIIRIAHNNNPNGSPYILFEFYPLVFKIHRLYGSNNTISVPPKFIASNPDAPLLIYSRSTKWVEFLKDVKKHTRIEISKKIRVWRVPRLLPPVEPYPAATNTTTPPSSRPGSPTSPPIQVAREAQDSWSKLFLDVSTFLELPKNIARELLEADDVTLDPKYNGSRNLSMTGLGEDQTLVLDEFVSTGNNWVSNHTSKSSKLTSAGIRSGVSLNAQNSVLRNCPVASGPMMTRGRAQNSGRTPGTVGLSNLGNTCYMNSALQCIRAVEELTKYFLGGAAMEELNRANPLGNNGDVAVAYQKLLEEIYHKDIVPSSIAPRHFRNTIGRYAPSFSGYGQQDSQEFLGFLLDGLQEDLSRVKKKPYIEKPDSTDEMVNNPEAIRQLAEKVWDITKKRDDSVIADLFTGMYKSTLVCPKCEKVSITFDPFNNLTLQLPIESIWTHSVFYFPLNDKPFTMTVEIEKQGTILALKQFISTRVGVPAERLFAAEELKCKFYKLYKDSEIASDVIQNEDHLTVHELEAPPTNWPPSAKLKKLSYPYDAEELEEGLCWDSPLAKRMLVPVFHRRPNLNAMGQNLLKNHRNPWIIDCAPHFIVLTMEEAQIEDIIRRKILEKVATLTTSTKFEENDDVENLEMKEKDQTIDMGSDAELYGENRITASSVDGEDDVVDITMNDITRSPETGNFESSALPQSQPNSTNPSYPFQSHKLRPKFLDPSVHLKPEFQNMFEIGYCQGAQELIPSGWNTIDEEKSYPSISSRKFPKNQLNSEDSLDENGAECGSGINGSETGDEDTTKSQCATRMNDESESGDESVPINAVKALPVRTAELKLTGINTSNRKTRLRSLKPSPKKCRKQNRPQPREIERSEPAEYDNGPLIRLSEILVVDWNPHAYDTLFRGNANGDGNRAQPTWNRMPTKHDEILQAKRKQRTMRKRNGITLDDCLNEFGKEEILSEMDTWYCPRCREHRRASKRFELWKTPDILIMHLKRFSSSARRRDKIDIRVDFPIEGLDLSQRVVKQENGRLEKYDLFAVDNHWGGLGGGHYTAHAKNFYDGEWYEYNDSSVSKQKNLSDIVSSSAYLLFYRRRSQVPLGGPKFQQIIEDYHNRISRSDDDASEPGEDQALFGNSSLRGSSSALIGTGAAQHLVGGFDCAEMTSNSSIIESLPAYESHEEIDEDAVHILGSQIDGSLHESIEDEGFSEERAMNHESFNMRTNSSIFSGGFSGSEWGFTNVPHGRGDKPSGAGSDDELSSERVEHNSCPSLTSQDARSKDFENNIVEEDDTKFIEQDSTSEVDDENQMPNFVSEENFAKRIAPHSNLVQQSQCTTVDKTVDSDFSTASLPLEDVIDLRPEN</sequence>
<dbReference type="InterPro" id="IPR028889">
    <property type="entry name" value="USP"/>
</dbReference>
<feature type="region of interest" description="Disordered" evidence="8">
    <location>
        <begin position="1091"/>
        <end position="1122"/>
    </location>
</feature>
<keyword evidence="7" id="KW-0788">Thiol protease</keyword>
<dbReference type="GO" id="GO:0004843">
    <property type="term" value="F:cysteine-type deubiquitinase activity"/>
    <property type="evidence" value="ECO:0007669"/>
    <property type="project" value="UniProtKB-EC"/>
</dbReference>
<feature type="domain" description="DUSP" evidence="10">
    <location>
        <begin position="306"/>
        <end position="425"/>
    </location>
</feature>
<evidence type="ECO:0000256" key="8">
    <source>
        <dbReference type="SAM" id="MobiDB-lite"/>
    </source>
</evidence>
<dbReference type="PROSITE" id="PS50235">
    <property type="entry name" value="USP_3"/>
    <property type="match status" value="1"/>
</dbReference>
<dbReference type="Pfam" id="PF06337">
    <property type="entry name" value="DUSP"/>
    <property type="match status" value="1"/>
</dbReference>
<dbReference type="OrthoDB" id="952271at2759"/>
<evidence type="ECO:0000256" key="5">
    <source>
        <dbReference type="ARBA" id="ARBA00022786"/>
    </source>
</evidence>
<dbReference type="PROSITE" id="PS51283">
    <property type="entry name" value="DUSP"/>
    <property type="match status" value="1"/>
</dbReference>
<dbReference type="EC" id="3.4.19.12" evidence="3"/>
<accession>A0A381LG06</accession>
<comment type="similarity">
    <text evidence="2">Belongs to the peptidase C19 family.</text>
</comment>
<protein>
    <recommendedName>
        <fullName evidence="3">ubiquitinyl hydrolase 1</fullName>
        <ecNumber evidence="3">3.4.19.12</ecNumber>
    </recommendedName>
</protein>
<dbReference type="Gene3D" id="3.30.2230.10">
    <property type="entry name" value="DUSP-like"/>
    <property type="match status" value="1"/>
</dbReference>
<feature type="compositionally biased region" description="Basic residues" evidence="8">
    <location>
        <begin position="1252"/>
        <end position="1270"/>
    </location>
</feature>
<evidence type="ECO:0000256" key="3">
    <source>
        <dbReference type="ARBA" id="ARBA00012759"/>
    </source>
</evidence>
<feature type="region of interest" description="Disordered" evidence="8">
    <location>
        <begin position="513"/>
        <end position="538"/>
    </location>
</feature>
<keyword evidence="5" id="KW-0833">Ubl conjugation pathway</keyword>
<dbReference type="InterPro" id="IPR018200">
    <property type="entry name" value="USP_CS"/>
</dbReference>
<feature type="region of interest" description="Disordered" evidence="8">
    <location>
        <begin position="1643"/>
        <end position="1684"/>
    </location>
</feature>
<dbReference type="InterPro" id="IPR001394">
    <property type="entry name" value="Peptidase_C19_UCH"/>
</dbReference>
<name>A0A381LG06_BLUGR</name>
<comment type="catalytic activity">
    <reaction evidence="1">
        <text>Thiol-dependent hydrolysis of ester, thioester, amide, peptide and isopeptide bonds formed by the C-terminal Gly of ubiquitin (a 76-residue protein attached to proteins as an intracellular targeting signal).</text>
        <dbReference type="EC" id="3.4.19.12"/>
    </reaction>
</comment>
<reference evidence="11" key="1">
    <citation type="submission" date="2018-07" db="EMBL/GenBank/DDBJ databases">
        <authorList>
            <person name="Quirk P.G."/>
            <person name="Krulwich T.A."/>
        </authorList>
    </citation>
    <scope>NUCLEOTIDE SEQUENCE</scope>
    <source>
        <strain evidence="11">96224</strain>
    </source>
</reference>
<feature type="region of interest" description="Disordered" evidence="8">
    <location>
        <begin position="1169"/>
        <end position="1227"/>
    </location>
</feature>
<dbReference type="PANTHER" id="PTHR21646">
    <property type="entry name" value="UBIQUITIN CARBOXYL-TERMINAL HYDROLASE"/>
    <property type="match status" value="1"/>
</dbReference>
<feature type="non-terminal residue" evidence="11">
    <location>
        <position position="1766"/>
    </location>
</feature>
<organism evidence="11">
    <name type="scientific">Blumeria graminis f. sp. tritici 96224</name>
    <dbReference type="NCBI Taxonomy" id="1268274"/>
    <lineage>
        <taxon>Eukaryota</taxon>
        <taxon>Fungi</taxon>
        <taxon>Dikarya</taxon>
        <taxon>Ascomycota</taxon>
        <taxon>Pezizomycotina</taxon>
        <taxon>Leotiomycetes</taxon>
        <taxon>Erysiphales</taxon>
        <taxon>Erysiphaceae</taxon>
        <taxon>Blumeria</taxon>
    </lineage>
</organism>
<dbReference type="GO" id="GO:0006508">
    <property type="term" value="P:proteolysis"/>
    <property type="evidence" value="ECO:0007669"/>
    <property type="project" value="UniProtKB-KW"/>
</dbReference>
<dbReference type="InterPro" id="IPR038765">
    <property type="entry name" value="Papain-like_cys_pep_sf"/>
</dbReference>
<dbReference type="InterPro" id="IPR035927">
    <property type="entry name" value="DUSP-like_sf"/>
</dbReference>
<dbReference type="PANTHER" id="PTHR21646:SF24">
    <property type="entry name" value="UBIQUITIN CARBOXYL-TERMINAL HYDROLASE"/>
    <property type="match status" value="1"/>
</dbReference>
<feature type="region of interest" description="Disordered" evidence="8">
    <location>
        <begin position="170"/>
        <end position="265"/>
    </location>
</feature>
<dbReference type="SUPFAM" id="SSF54001">
    <property type="entry name" value="Cysteine proteinases"/>
    <property type="match status" value="1"/>
</dbReference>
<evidence type="ECO:0000256" key="7">
    <source>
        <dbReference type="ARBA" id="ARBA00022807"/>
    </source>
</evidence>
<evidence type="ECO:0000256" key="2">
    <source>
        <dbReference type="ARBA" id="ARBA00009085"/>
    </source>
</evidence>
<keyword evidence="6" id="KW-0378">Hydrolase</keyword>
<feature type="region of interest" description="Disordered" evidence="8">
    <location>
        <begin position="1246"/>
        <end position="1283"/>
    </location>
</feature>
<dbReference type="Gene3D" id="3.90.70.10">
    <property type="entry name" value="Cysteine proteinases"/>
    <property type="match status" value="2"/>
</dbReference>
<feature type="compositionally biased region" description="Polar residues" evidence="8">
    <location>
        <begin position="1091"/>
        <end position="1118"/>
    </location>
</feature>
<dbReference type="SUPFAM" id="SSF143791">
    <property type="entry name" value="DUSP-like"/>
    <property type="match status" value="1"/>
</dbReference>
<evidence type="ECO:0000256" key="6">
    <source>
        <dbReference type="ARBA" id="ARBA00022801"/>
    </source>
</evidence>
<feature type="compositionally biased region" description="Low complexity" evidence="8">
    <location>
        <begin position="514"/>
        <end position="530"/>
    </location>
</feature>
<evidence type="ECO:0000259" key="9">
    <source>
        <dbReference type="PROSITE" id="PS50235"/>
    </source>
</evidence>
<evidence type="ECO:0000313" key="11">
    <source>
        <dbReference type="EMBL" id="SUZ12803.1"/>
    </source>
</evidence>
<dbReference type="PROSITE" id="PS00972">
    <property type="entry name" value="USP_1"/>
    <property type="match status" value="1"/>
</dbReference>
<evidence type="ECO:0000259" key="10">
    <source>
        <dbReference type="PROSITE" id="PS51283"/>
    </source>
</evidence>
<keyword evidence="4" id="KW-0645">Protease</keyword>
<dbReference type="SMART" id="SM00695">
    <property type="entry name" value="DUSP"/>
    <property type="match status" value="1"/>
</dbReference>
<dbReference type="Pfam" id="PF00443">
    <property type="entry name" value="UCH"/>
    <property type="match status" value="1"/>
</dbReference>
<proteinExistence type="inferred from homology"/>
<feature type="domain" description="USP" evidence="9">
    <location>
        <begin position="663"/>
        <end position="1500"/>
    </location>
</feature>
<feature type="compositionally biased region" description="Polar residues" evidence="8">
    <location>
        <begin position="1169"/>
        <end position="1183"/>
    </location>
</feature>
<feature type="compositionally biased region" description="Low complexity" evidence="8">
    <location>
        <begin position="175"/>
        <end position="191"/>
    </location>
</feature>